<dbReference type="AlphaFoldDB" id="M0E1P5"/>
<dbReference type="EMBL" id="AOJK01000072">
    <property type="protein sequence ID" value="ELZ40264.1"/>
    <property type="molecule type" value="Genomic_DNA"/>
</dbReference>
<organism evidence="1 2">
    <name type="scientific">Halorubrum californiense DSM 19288</name>
    <dbReference type="NCBI Taxonomy" id="1227465"/>
    <lineage>
        <taxon>Archaea</taxon>
        <taxon>Methanobacteriati</taxon>
        <taxon>Methanobacteriota</taxon>
        <taxon>Stenosarchaea group</taxon>
        <taxon>Halobacteria</taxon>
        <taxon>Halobacteriales</taxon>
        <taxon>Haloferacaceae</taxon>
        <taxon>Halorubrum</taxon>
    </lineage>
</organism>
<reference evidence="1 2" key="1">
    <citation type="journal article" date="2014" name="PLoS Genet.">
        <title>Phylogenetically driven sequencing of extremely halophilic archaea reveals strategies for static and dynamic osmo-response.</title>
        <authorList>
            <person name="Becker E.A."/>
            <person name="Seitzer P.M."/>
            <person name="Tritt A."/>
            <person name="Larsen D."/>
            <person name="Krusor M."/>
            <person name="Yao A.I."/>
            <person name="Wu D."/>
            <person name="Madern D."/>
            <person name="Eisen J.A."/>
            <person name="Darling A.E."/>
            <person name="Facciotti M.T."/>
        </authorList>
    </citation>
    <scope>NUCLEOTIDE SEQUENCE [LARGE SCALE GENOMIC DNA]</scope>
    <source>
        <strain evidence="1 2">DSM 19288</strain>
    </source>
</reference>
<dbReference type="PATRIC" id="fig|1227465.4.peg.2924"/>
<gene>
    <name evidence="1" type="ORF">C463_15125</name>
</gene>
<accession>M0E1P5</accession>
<protein>
    <submittedName>
        <fullName evidence="1">Sulfatase</fullName>
    </submittedName>
</protein>
<proteinExistence type="predicted"/>
<evidence type="ECO:0000313" key="1">
    <source>
        <dbReference type="EMBL" id="ELZ40264.1"/>
    </source>
</evidence>
<keyword evidence="2" id="KW-1185">Reference proteome</keyword>
<comment type="caution">
    <text evidence="1">The sequence shown here is derived from an EMBL/GenBank/DDBJ whole genome shotgun (WGS) entry which is preliminary data.</text>
</comment>
<name>M0E1P5_9EURY</name>
<sequence>MMRAHYDNRTKYIWDILGNIQKYKLMFDDPCYQELVEERSGNLDDESEFFNVGMEEYRRQLKTRTVDNAVMEDLEDLGYL</sequence>
<dbReference type="Proteomes" id="UP000011586">
    <property type="component" value="Unassembled WGS sequence"/>
</dbReference>
<evidence type="ECO:0000313" key="2">
    <source>
        <dbReference type="Proteomes" id="UP000011586"/>
    </source>
</evidence>